<keyword evidence="1" id="KW-0812">Transmembrane</keyword>
<dbReference type="InterPro" id="IPR004714">
    <property type="entry name" value="Cyt_oxidase_maturation_cbb3"/>
</dbReference>
<name>A7I2D2_CAMHC</name>
<organism evidence="2 3">
    <name type="scientific">Campylobacter hominis (strain ATCC BAA-381 / DSM 21671 / CCUG 45161 / LMG 19568 / NCTC 13146 / CH001A)</name>
    <dbReference type="NCBI Taxonomy" id="360107"/>
    <lineage>
        <taxon>Bacteria</taxon>
        <taxon>Pseudomonadati</taxon>
        <taxon>Campylobacterota</taxon>
        <taxon>Epsilonproteobacteria</taxon>
        <taxon>Campylobacterales</taxon>
        <taxon>Campylobacteraceae</taxon>
        <taxon>Campylobacter</taxon>
    </lineage>
</organism>
<evidence type="ECO:0000256" key="1">
    <source>
        <dbReference type="SAM" id="Phobius"/>
    </source>
</evidence>
<dbReference type="Proteomes" id="UP000002407">
    <property type="component" value="Chromosome"/>
</dbReference>
<reference evidence="3" key="1">
    <citation type="submission" date="2007-07" db="EMBL/GenBank/DDBJ databases">
        <title>Complete genome sequence of Campylobacter hominis ATCC BAA-381, a commensal isolated from the human gastrointestinal tract.</title>
        <authorList>
            <person name="Fouts D.E."/>
            <person name="Mongodin E.F."/>
            <person name="Puiu D."/>
            <person name="Sebastian Y."/>
            <person name="Miller W.G."/>
            <person name="Mandrell R.E."/>
            <person name="Nelson K.E."/>
        </authorList>
    </citation>
    <scope>NUCLEOTIDE SEQUENCE [LARGE SCALE GENOMIC DNA]</scope>
    <source>
        <strain evidence="3">ATCC BAA-381 / LMG 19568 / NCTC 13146 / CH001A</strain>
    </source>
</reference>
<dbReference type="AlphaFoldDB" id="A7I2D2"/>
<proteinExistence type="predicted"/>
<dbReference type="HOGENOM" id="CLU_176840_3_0_7"/>
<gene>
    <name evidence="2" type="ordered locus">CHAB381_1117</name>
</gene>
<dbReference type="RefSeq" id="WP_012108972.1">
    <property type="nucleotide sequence ID" value="NC_009714.1"/>
</dbReference>
<keyword evidence="3" id="KW-1185">Reference proteome</keyword>
<keyword evidence="1" id="KW-0472">Membrane</keyword>
<dbReference type="KEGG" id="cha:CHAB381_1117"/>
<dbReference type="STRING" id="360107.CHAB381_1117"/>
<keyword evidence="1" id="KW-1133">Transmembrane helix</keyword>
<dbReference type="Pfam" id="PF03597">
    <property type="entry name" value="FixS"/>
    <property type="match status" value="1"/>
</dbReference>
<dbReference type="EMBL" id="CP000776">
    <property type="protein sequence ID" value="ABS51817.1"/>
    <property type="molecule type" value="Genomic_DNA"/>
</dbReference>
<evidence type="ECO:0000313" key="3">
    <source>
        <dbReference type="Proteomes" id="UP000002407"/>
    </source>
</evidence>
<sequence>MSGIIGIMLGVSIFLGGIALFGLLWGIKTHQFDDYTKFLDGTKYDSEEALRDAVKMEEKKKNALKKKHEKYMPPD</sequence>
<dbReference type="eggNOG" id="COG3197">
    <property type="taxonomic scope" value="Bacteria"/>
</dbReference>
<dbReference type="NCBIfam" id="TIGR00847">
    <property type="entry name" value="ccoS"/>
    <property type="match status" value="1"/>
</dbReference>
<feature type="transmembrane region" description="Helical" evidence="1">
    <location>
        <begin position="6"/>
        <end position="27"/>
    </location>
</feature>
<accession>A7I2D2</accession>
<protein>
    <submittedName>
        <fullName evidence="2">Conserved domain protein</fullName>
    </submittedName>
</protein>
<evidence type="ECO:0000313" key="2">
    <source>
        <dbReference type="EMBL" id="ABS51817.1"/>
    </source>
</evidence>